<dbReference type="PANTHER" id="PTHR30383">
    <property type="entry name" value="THIOESTERASE 1/PROTEASE 1/LYSOPHOSPHOLIPASE L1"/>
    <property type="match status" value="1"/>
</dbReference>
<accession>A0A2K0WFA4</accession>
<dbReference type="InterPro" id="IPR036514">
    <property type="entry name" value="SGNH_hydro_sf"/>
</dbReference>
<dbReference type="PANTHER" id="PTHR30383:SF5">
    <property type="entry name" value="SGNH HYDROLASE-TYPE ESTERASE DOMAIN-CONTAINING PROTEIN"/>
    <property type="match status" value="1"/>
</dbReference>
<reference evidence="2 3" key="1">
    <citation type="submission" date="2017-06" db="EMBL/GenBank/DDBJ databases">
        <title>Genome of Fusarium nygamai isolate CS10214.</title>
        <authorList>
            <person name="Gardiner D.M."/>
            <person name="Obanor F."/>
            <person name="Kazan K."/>
        </authorList>
    </citation>
    <scope>NUCLEOTIDE SEQUENCE [LARGE SCALE GENOMIC DNA]</scope>
    <source>
        <strain evidence="2 3">CS10214</strain>
    </source>
</reference>
<dbReference type="OrthoDB" id="2119228at2759"/>
<evidence type="ECO:0000259" key="1">
    <source>
        <dbReference type="Pfam" id="PF13472"/>
    </source>
</evidence>
<proteinExistence type="predicted"/>
<dbReference type="SUPFAM" id="SSF52266">
    <property type="entry name" value="SGNH hydrolase"/>
    <property type="match status" value="1"/>
</dbReference>
<dbReference type="Proteomes" id="UP000236664">
    <property type="component" value="Unassembled WGS sequence"/>
</dbReference>
<gene>
    <name evidence="2" type="ORF">FNYG_05771</name>
</gene>
<dbReference type="InterPro" id="IPR013830">
    <property type="entry name" value="SGNH_hydro"/>
</dbReference>
<evidence type="ECO:0000313" key="3">
    <source>
        <dbReference type="Proteomes" id="UP000236664"/>
    </source>
</evidence>
<dbReference type="AlphaFoldDB" id="A0A2K0WFA4"/>
<dbReference type="InterPro" id="IPR051532">
    <property type="entry name" value="Ester_Hydrolysis_Enzymes"/>
</dbReference>
<dbReference type="Gene3D" id="3.40.50.1110">
    <property type="entry name" value="SGNH hydrolase"/>
    <property type="match status" value="1"/>
</dbReference>
<comment type="caution">
    <text evidence="2">The sequence shown here is derived from an EMBL/GenBank/DDBJ whole genome shotgun (WGS) entry which is preliminary data.</text>
</comment>
<organism evidence="2 3">
    <name type="scientific">Gibberella nygamai</name>
    <name type="common">Bean root rot disease fungus</name>
    <name type="synonym">Fusarium nygamai</name>
    <dbReference type="NCBI Taxonomy" id="42673"/>
    <lineage>
        <taxon>Eukaryota</taxon>
        <taxon>Fungi</taxon>
        <taxon>Dikarya</taxon>
        <taxon>Ascomycota</taxon>
        <taxon>Pezizomycotina</taxon>
        <taxon>Sordariomycetes</taxon>
        <taxon>Hypocreomycetidae</taxon>
        <taxon>Hypocreales</taxon>
        <taxon>Nectriaceae</taxon>
        <taxon>Fusarium</taxon>
        <taxon>Fusarium fujikuroi species complex</taxon>
    </lineage>
</organism>
<protein>
    <recommendedName>
        <fullName evidence="1">SGNH hydrolase-type esterase domain-containing protein</fullName>
    </recommendedName>
</protein>
<dbReference type="EMBL" id="MTQA01000072">
    <property type="protein sequence ID" value="PNP80956.1"/>
    <property type="molecule type" value="Genomic_DNA"/>
</dbReference>
<sequence length="183" mass="19295">MEQDQPPLVCNRKVALLVLRTDYDEISALEAIASSAGEYTPNGWLKGKNLRILPLGDSITYGYKSSDGNGCCKTLGDLLVRAGNTVDMIGSARSGSMDDNDNEGHSGYAISQIAEYNSAYKQRPNVVLVHAGTTDMGQAGSDTAPERLHSPVGALIAALPDATIIVARIIPPLPALRSPGSDL</sequence>
<dbReference type="STRING" id="42673.A0A2K0WFA4"/>
<evidence type="ECO:0000313" key="2">
    <source>
        <dbReference type="EMBL" id="PNP80956.1"/>
    </source>
</evidence>
<name>A0A2K0WFA4_GIBNY</name>
<keyword evidence="3" id="KW-1185">Reference proteome</keyword>
<dbReference type="Pfam" id="PF13472">
    <property type="entry name" value="Lipase_GDSL_2"/>
    <property type="match status" value="1"/>
</dbReference>
<dbReference type="GO" id="GO:0004622">
    <property type="term" value="F:phosphatidylcholine lysophospholipase activity"/>
    <property type="evidence" value="ECO:0007669"/>
    <property type="project" value="TreeGrafter"/>
</dbReference>
<feature type="domain" description="SGNH hydrolase-type esterase" evidence="1">
    <location>
        <begin position="55"/>
        <end position="178"/>
    </location>
</feature>